<keyword evidence="3" id="KW-1185">Reference proteome</keyword>
<evidence type="ECO:0000256" key="1">
    <source>
        <dbReference type="SAM" id="MobiDB-lite"/>
    </source>
</evidence>
<dbReference type="AlphaFoldDB" id="A0A9X2XBQ7"/>
<protein>
    <submittedName>
        <fullName evidence="2">Uncharacterized protein</fullName>
    </submittedName>
</protein>
<feature type="compositionally biased region" description="Basic residues" evidence="1">
    <location>
        <begin position="122"/>
        <end position="135"/>
    </location>
</feature>
<feature type="non-terminal residue" evidence="2">
    <location>
        <position position="1"/>
    </location>
</feature>
<dbReference type="EMBL" id="JAODNV010000050">
    <property type="protein sequence ID" value="MCT8992334.1"/>
    <property type="molecule type" value="Genomic_DNA"/>
</dbReference>
<organism evidence="2 3">
    <name type="scientific">Chelativorans petroleitrophicus</name>
    <dbReference type="NCBI Taxonomy" id="2975484"/>
    <lineage>
        <taxon>Bacteria</taxon>
        <taxon>Pseudomonadati</taxon>
        <taxon>Pseudomonadota</taxon>
        <taxon>Alphaproteobacteria</taxon>
        <taxon>Hyphomicrobiales</taxon>
        <taxon>Phyllobacteriaceae</taxon>
        <taxon>Chelativorans</taxon>
    </lineage>
</organism>
<gene>
    <name evidence="2" type="ORF">NYR54_19040</name>
</gene>
<name>A0A9X2XBQ7_9HYPH</name>
<evidence type="ECO:0000313" key="2">
    <source>
        <dbReference type="EMBL" id="MCT8992334.1"/>
    </source>
</evidence>
<feature type="region of interest" description="Disordered" evidence="1">
    <location>
        <begin position="122"/>
        <end position="148"/>
    </location>
</feature>
<dbReference type="Proteomes" id="UP001149009">
    <property type="component" value="Unassembled WGS sequence"/>
</dbReference>
<evidence type="ECO:0000313" key="3">
    <source>
        <dbReference type="Proteomes" id="UP001149009"/>
    </source>
</evidence>
<accession>A0A9X2XBQ7</accession>
<reference evidence="2" key="1">
    <citation type="submission" date="2022-08" db="EMBL/GenBank/DDBJ databases">
        <title>Chelativorans sichuanense sp. nov., a paraffin oil-degrading bacterium isolated from a mixture of oil-based drill cuttings and paddy soil.</title>
        <authorList>
            <person name="Yu J."/>
            <person name="Liu H."/>
            <person name="Chen Q."/>
        </authorList>
    </citation>
    <scope>NUCLEOTIDE SEQUENCE</scope>
    <source>
        <strain evidence="2">SCAU 2101</strain>
    </source>
</reference>
<proteinExistence type="predicted"/>
<comment type="caution">
    <text evidence="2">The sequence shown here is derived from an EMBL/GenBank/DDBJ whole genome shotgun (WGS) entry which is preliminary data.</text>
</comment>
<sequence length="148" mass="16756">PAPRTRQTSSGKLCLRIETNNVFKVARGFLVVTPGITIKDRLRVLLPSDPDNYYRTRELVPQDMMNELGNAKVVVTNYHALLATALFSLYDHYKREFEEWERAGIGVPPAFIVVCNNTATSRGRRRRGQRQRNAARGHEYRGAQGTPG</sequence>